<feature type="region of interest" description="Disordered" evidence="11">
    <location>
        <begin position="491"/>
        <end position="535"/>
    </location>
</feature>
<dbReference type="SMART" id="SM01091">
    <property type="entry name" value="CorC_HlyC"/>
    <property type="match status" value="1"/>
</dbReference>
<feature type="compositionally biased region" description="Basic and acidic residues" evidence="11">
    <location>
        <begin position="526"/>
        <end position="535"/>
    </location>
</feature>
<dbReference type="PROSITE" id="PS51371">
    <property type="entry name" value="CBS"/>
    <property type="match status" value="1"/>
</dbReference>
<keyword evidence="4 10" id="KW-0812">Transmembrane</keyword>
<dbReference type="Gene3D" id="3.10.580.10">
    <property type="entry name" value="CBS-domain"/>
    <property type="match status" value="1"/>
</dbReference>
<evidence type="ECO:0000256" key="2">
    <source>
        <dbReference type="ARBA" id="ARBA00006337"/>
    </source>
</evidence>
<evidence type="ECO:0000259" key="13">
    <source>
        <dbReference type="PROSITE" id="PS51371"/>
    </source>
</evidence>
<dbReference type="Pfam" id="PF03471">
    <property type="entry name" value="CorC_HlyC"/>
    <property type="match status" value="1"/>
</dbReference>
<evidence type="ECO:0000256" key="9">
    <source>
        <dbReference type="PROSITE-ProRule" id="PRU00703"/>
    </source>
</evidence>
<name>A0A8J4AE37_9ACTN</name>
<reference evidence="16" key="1">
    <citation type="journal article" date="2021" name="Int. J. Syst. Evol. Microbiol.">
        <title>Actinocatenispora comari sp. nov., an endophytic actinomycete isolated from aerial parts of Comarum salesowianum.</title>
        <authorList>
            <person name="Oyunbileg N."/>
            <person name="Iizaka Y."/>
            <person name="Hamada M."/>
            <person name="Davaapurev B.O."/>
            <person name="Fukumoto A."/>
            <person name="Tsetseg B."/>
            <person name="Kato F."/>
            <person name="Tamura T."/>
            <person name="Batkhuu J."/>
            <person name="Anzai Y."/>
        </authorList>
    </citation>
    <scope>NUCLEOTIDE SEQUENCE [LARGE SCALE GENOMIC DNA]</scope>
    <source>
        <strain evidence="16">NUM-2625</strain>
    </source>
</reference>
<feature type="transmembrane region" description="Helical" evidence="12">
    <location>
        <begin position="90"/>
        <end position="119"/>
    </location>
</feature>
<dbReference type="SUPFAM" id="SSF54631">
    <property type="entry name" value="CBS-domain pair"/>
    <property type="match status" value="1"/>
</dbReference>
<comment type="caution">
    <text evidence="15">The sequence shown here is derived from an EMBL/GenBank/DDBJ whole genome shotgun (WGS) entry which is preliminary data.</text>
</comment>
<dbReference type="Proteomes" id="UP000614996">
    <property type="component" value="Unassembled WGS sequence"/>
</dbReference>
<dbReference type="EMBL" id="BOPO01000078">
    <property type="protein sequence ID" value="GIL28879.1"/>
    <property type="molecule type" value="Genomic_DNA"/>
</dbReference>
<keyword evidence="3" id="KW-1003">Cell membrane</keyword>
<evidence type="ECO:0000256" key="8">
    <source>
        <dbReference type="ARBA" id="ARBA00023136"/>
    </source>
</evidence>
<evidence type="ECO:0000256" key="4">
    <source>
        <dbReference type="ARBA" id="ARBA00022692"/>
    </source>
</evidence>
<dbReference type="InterPro" id="IPR000644">
    <property type="entry name" value="CBS_dom"/>
</dbReference>
<dbReference type="InterPro" id="IPR044751">
    <property type="entry name" value="Ion_transp-like_CBS"/>
</dbReference>
<dbReference type="Pfam" id="PF00571">
    <property type="entry name" value="CBS"/>
    <property type="match status" value="2"/>
</dbReference>
<dbReference type="SUPFAM" id="SSF56176">
    <property type="entry name" value="FAD-binding/transporter-associated domain-like"/>
    <property type="match status" value="1"/>
</dbReference>
<feature type="transmembrane region" description="Helical" evidence="12">
    <location>
        <begin position="58"/>
        <end position="78"/>
    </location>
</feature>
<keyword evidence="16" id="KW-1185">Reference proteome</keyword>
<evidence type="ECO:0000256" key="3">
    <source>
        <dbReference type="ARBA" id="ARBA00022475"/>
    </source>
</evidence>
<evidence type="ECO:0000256" key="7">
    <source>
        <dbReference type="ARBA" id="ARBA00023122"/>
    </source>
</evidence>
<keyword evidence="6 10" id="KW-1133">Transmembrane helix</keyword>
<keyword evidence="5" id="KW-0677">Repeat</keyword>
<protein>
    <submittedName>
        <fullName evidence="15">Membrane protein</fullName>
    </submittedName>
</protein>
<comment type="similarity">
    <text evidence="2">Belongs to the UPF0053 family.</text>
</comment>
<proteinExistence type="inferred from homology"/>
<dbReference type="InterPro" id="IPR051676">
    <property type="entry name" value="UPF0053_domain"/>
</dbReference>
<comment type="subcellular location">
    <subcellularLocation>
        <location evidence="1">Cell membrane</location>
        <topology evidence="1">Multi-pass membrane protein</topology>
    </subcellularLocation>
</comment>
<dbReference type="GO" id="GO:0005886">
    <property type="term" value="C:plasma membrane"/>
    <property type="evidence" value="ECO:0007669"/>
    <property type="project" value="UniProtKB-SubCell"/>
</dbReference>
<dbReference type="PANTHER" id="PTHR43099:SF6">
    <property type="entry name" value="UPF0053 PROTEIN RV1842C"/>
    <property type="match status" value="1"/>
</dbReference>
<feature type="domain" description="CBS" evidence="13">
    <location>
        <begin position="285"/>
        <end position="342"/>
    </location>
</feature>
<evidence type="ECO:0000313" key="16">
    <source>
        <dbReference type="Proteomes" id="UP000614996"/>
    </source>
</evidence>
<evidence type="ECO:0000313" key="15">
    <source>
        <dbReference type="EMBL" id="GIL28879.1"/>
    </source>
</evidence>
<evidence type="ECO:0000256" key="1">
    <source>
        <dbReference type="ARBA" id="ARBA00004651"/>
    </source>
</evidence>
<dbReference type="AlphaFoldDB" id="A0A8J4AE37"/>
<dbReference type="Gene3D" id="3.30.465.10">
    <property type="match status" value="1"/>
</dbReference>
<gene>
    <name evidence="15" type="ORF">NUM_41330</name>
</gene>
<keyword evidence="8 10" id="KW-0472">Membrane</keyword>
<evidence type="ECO:0000259" key="14">
    <source>
        <dbReference type="PROSITE" id="PS51846"/>
    </source>
</evidence>
<organism evidence="15 16">
    <name type="scientific">Actinocatenispora comari</name>
    <dbReference type="NCBI Taxonomy" id="2807577"/>
    <lineage>
        <taxon>Bacteria</taxon>
        <taxon>Bacillati</taxon>
        <taxon>Actinomycetota</taxon>
        <taxon>Actinomycetes</taxon>
        <taxon>Micromonosporales</taxon>
        <taxon>Micromonosporaceae</taxon>
        <taxon>Actinocatenispora</taxon>
    </lineage>
</organism>
<sequence length="535" mass="53688">MVTALGVLLLVLVTAGTGYFVAQEFAYLGADRGRLSRLAAEGDPAAARAVELTGRLSFVLSGAQLGITVTALLAGYLAEPFLGGGLRDGLTAIGLPAALAGPAAALLALVLATVVQMVLGELAPKNLGIARPDRLALALSGSTRAYLRVVSPLVRLLDGAANRLLRRLGIEPAEELPVGVTADDLGGIVTDSAAQGRLAPDLAAALGRGLAFGERTAGQVMVARVDVHTLPADAPASAVLDGLDTGHARFPVLRDGVDDLVGVVGLAEVLAVPARRRAVVPVAALAAPPLLVPASLPLPKLLESLRAQRRQLACVIDEYGGFAGIVTLEDVVEELVGDIRDEDDTELPQPRRTATGWLVPARLRPDELAAVTGVELPADGRYDTLGGCVLAALGRLPRPGDRVRVGTVDGGAVELTVTRVARRVPAELALVRLADTDTGIDAGSATDDPATGASATNDPMSDGSTVGHAASNGSTVGDAASNGSAVGPVASVSASATAGGPVVSGSASATAGGPVASGSAGATADRSARREQVSA</sequence>
<dbReference type="InterPro" id="IPR002550">
    <property type="entry name" value="CNNM"/>
</dbReference>
<dbReference type="InterPro" id="IPR046342">
    <property type="entry name" value="CBS_dom_sf"/>
</dbReference>
<dbReference type="GO" id="GO:0050660">
    <property type="term" value="F:flavin adenine dinucleotide binding"/>
    <property type="evidence" value="ECO:0007669"/>
    <property type="project" value="InterPro"/>
</dbReference>
<evidence type="ECO:0000256" key="11">
    <source>
        <dbReference type="SAM" id="MobiDB-lite"/>
    </source>
</evidence>
<feature type="region of interest" description="Disordered" evidence="11">
    <location>
        <begin position="439"/>
        <end position="475"/>
    </location>
</feature>
<feature type="domain" description="CNNM transmembrane" evidence="14">
    <location>
        <begin position="1"/>
        <end position="202"/>
    </location>
</feature>
<evidence type="ECO:0000256" key="6">
    <source>
        <dbReference type="ARBA" id="ARBA00022989"/>
    </source>
</evidence>
<evidence type="ECO:0000256" key="10">
    <source>
        <dbReference type="PROSITE-ProRule" id="PRU01193"/>
    </source>
</evidence>
<keyword evidence="7 9" id="KW-0129">CBS domain</keyword>
<dbReference type="InterPro" id="IPR036318">
    <property type="entry name" value="FAD-bd_PCMH-like_sf"/>
</dbReference>
<dbReference type="InterPro" id="IPR005170">
    <property type="entry name" value="Transptr-assoc_dom"/>
</dbReference>
<evidence type="ECO:0000256" key="5">
    <source>
        <dbReference type="ARBA" id="ARBA00022737"/>
    </source>
</evidence>
<dbReference type="InterPro" id="IPR016169">
    <property type="entry name" value="FAD-bd_PCMH_sub2"/>
</dbReference>
<dbReference type="PROSITE" id="PS51846">
    <property type="entry name" value="CNNM"/>
    <property type="match status" value="1"/>
</dbReference>
<feature type="compositionally biased region" description="Low complexity" evidence="11">
    <location>
        <begin position="491"/>
        <end position="524"/>
    </location>
</feature>
<dbReference type="Pfam" id="PF01595">
    <property type="entry name" value="CNNM"/>
    <property type="match status" value="1"/>
</dbReference>
<dbReference type="PANTHER" id="PTHR43099">
    <property type="entry name" value="UPF0053 PROTEIN YRKA"/>
    <property type="match status" value="1"/>
</dbReference>
<evidence type="ECO:0000256" key="12">
    <source>
        <dbReference type="SAM" id="Phobius"/>
    </source>
</evidence>
<feature type="compositionally biased region" description="Polar residues" evidence="11">
    <location>
        <begin position="453"/>
        <end position="464"/>
    </location>
</feature>
<dbReference type="CDD" id="cd04590">
    <property type="entry name" value="CBS_pair_CorC_HlyC_assoc"/>
    <property type="match status" value="1"/>
</dbReference>
<accession>A0A8J4AE37</accession>